<dbReference type="CDD" id="cd19998">
    <property type="entry name" value="PBP1_ABC_sugar_binding-like"/>
    <property type="match status" value="1"/>
</dbReference>
<dbReference type="GO" id="GO:0030246">
    <property type="term" value="F:carbohydrate binding"/>
    <property type="evidence" value="ECO:0007669"/>
    <property type="project" value="UniProtKB-ARBA"/>
</dbReference>
<keyword evidence="3 4" id="KW-0732">Signal</keyword>
<accession>A0A4Q2UBC1</accession>
<name>A0A4Q2UBC1_9HYPH</name>
<dbReference type="Proteomes" id="UP000290759">
    <property type="component" value="Unassembled WGS sequence"/>
</dbReference>
<dbReference type="InterPro" id="IPR028082">
    <property type="entry name" value="Peripla_BP_I"/>
</dbReference>
<organism evidence="6 7">
    <name type="scientific">Lichenibacterium minor</name>
    <dbReference type="NCBI Taxonomy" id="2316528"/>
    <lineage>
        <taxon>Bacteria</taxon>
        <taxon>Pseudomonadati</taxon>
        <taxon>Pseudomonadota</taxon>
        <taxon>Alphaproteobacteria</taxon>
        <taxon>Hyphomicrobiales</taxon>
        <taxon>Lichenihabitantaceae</taxon>
        <taxon>Lichenibacterium</taxon>
    </lineage>
</organism>
<dbReference type="OrthoDB" id="9147297at2"/>
<evidence type="ECO:0000259" key="5">
    <source>
        <dbReference type="Pfam" id="PF13407"/>
    </source>
</evidence>
<dbReference type="SUPFAM" id="SSF53822">
    <property type="entry name" value="Periplasmic binding protein-like I"/>
    <property type="match status" value="1"/>
</dbReference>
<dbReference type="Pfam" id="PF13407">
    <property type="entry name" value="Peripla_BP_4"/>
    <property type="match status" value="1"/>
</dbReference>
<dbReference type="RefSeq" id="WP_129225035.1">
    <property type="nucleotide sequence ID" value="NZ_QYBB01000006.1"/>
</dbReference>
<feature type="chain" id="PRO_5020325376" evidence="4">
    <location>
        <begin position="27"/>
        <end position="377"/>
    </location>
</feature>
<evidence type="ECO:0000256" key="1">
    <source>
        <dbReference type="ARBA" id="ARBA00004196"/>
    </source>
</evidence>
<protein>
    <submittedName>
        <fullName evidence="6">Ribose ABC transporter substrate-binding protein</fullName>
    </submittedName>
</protein>
<evidence type="ECO:0000313" key="7">
    <source>
        <dbReference type="Proteomes" id="UP000290759"/>
    </source>
</evidence>
<dbReference type="EMBL" id="QYBB01000006">
    <property type="protein sequence ID" value="RYC32551.1"/>
    <property type="molecule type" value="Genomic_DNA"/>
</dbReference>
<keyword evidence="7" id="KW-1185">Reference proteome</keyword>
<sequence length="377" mass="39429">MSGPHFKHACAAAALFAALGAGSAEAAGPKVVSGPSADAQCFVPWTDKTKFFQYAKKPGPYRIALANGFIGNTWRIQMIKTAKAYAEQPEIKKQLKEFKVVSTGDDIAAQISAVNNFIDSGYDAVIIDAQNPTAFRSAVKRAQAAGVVLVAFDNTLDTDEAINVNVDQEGLGKYWGEWLAKSLPKGGDVLEVRGVPGTSVDTDRHKGLQDALKASGKTFSTVEVVGKWDDGTAQKVSADAIAVHKHFDGMTAQGGSTGMVRAFLDAGAPLVPAGAETENGFRKLCLEDGSKGLSCASGGTGPAQVAVAMKTALAALGGETVPQSIRLPLAHVEAPDFKAGVNTFPDQTDNFFVGNAFPTCGITFTAQEIMGRSEANQ</sequence>
<evidence type="ECO:0000313" key="6">
    <source>
        <dbReference type="EMBL" id="RYC32551.1"/>
    </source>
</evidence>
<evidence type="ECO:0000256" key="3">
    <source>
        <dbReference type="ARBA" id="ARBA00022729"/>
    </source>
</evidence>
<gene>
    <name evidence="6" type="ORF">D3273_07360</name>
</gene>
<evidence type="ECO:0000256" key="2">
    <source>
        <dbReference type="ARBA" id="ARBA00007639"/>
    </source>
</evidence>
<comment type="subcellular location">
    <subcellularLocation>
        <location evidence="1">Cell envelope</location>
    </subcellularLocation>
</comment>
<feature type="signal peptide" evidence="4">
    <location>
        <begin position="1"/>
        <end position="26"/>
    </location>
</feature>
<comment type="caution">
    <text evidence="6">The sequence shown here is derived from an EMBL/GenBank/DDBJ whole genome shotgun (WGS) entry which is preliminary data.</text>
</comment>
<proteinExistence type="inferred from homology"/>
<evidence type="ECO:0000256" key="4">
    <source>
        <dbReference type="SAM" id="SignalP"/>
    </source>
</evidence>
<reference evidence="6 7" key="1">
    <citation type="submission" date="2018-12" db="EMBL/GenBank/DDBJ databases">
        <authorList>
            <person name="Grouzdev D.S."/>
            <person name="Krutkina M.S."/>
        </authorList>
    </citation>
    <scope>NUCLEOTIDE SEQUENCE [LARGE SCALE GENOMIC DNA]</scope>
    <source>
        <strain evidence="6 7">RmlP026</strain>
    </source>
</reference>
<feature type="domain" description="Periplasmic binding protein" evidence="5">
    <location>
        <begin position="63"/>
        <end position="319"/>
    </location>
</feature>
<dbReference type="GO" id="GO:0030313">
    <property type="term" value="C:cell envelope"/>
    <property type="evidence" value="ECO:0007669"/>
    <property type="project" value="UniProtKB-SubCell"/>
</dbReference>
<comment type="similarity">
    <text evidence="2">Belongs to the bacterial solute-binding protein 2 family.</text>
</comment>
<dbReference type="InterPro" id="IPR025997">
    <property type="entry name" value="SBP_2_dom"/>
</dbReference>
<dbReference type="Gene3D" id="3.40.50.2300">
    <property type="match status" value="2"/>
</dbReference>
<dbReference type="AlphaFoldDB" id="A0A4Q2UBC1"/>
<reference evidence="6 7" key="2">
    <citation type="submission" date="2019-02" db="EMBL/GenBank/DDBJ databases">
        <title>'Lichenibacterium ramalinii' gen. nov. sp. nov., 'Lichenibacterium minor' gen. nov. sp. nov.</title>
        <authorList>
            <person name="Pankratov T."/>
        </authorList>
    </citation>
    <scope>NUCLEOTIDE SEQUENCE [LARGE SCALE GENOMIC DNA]</scope>
    <source>
        <strain evidence="6 7">RmlP026</strain>
    </source>
</reference>
<dbReference type="PANTHER" id="PTHR46847">
    <property type="entry name" value="D-ALLOSE-BINDING PERIPLASMIC PROTEIN-RELATED"/>
    <property type="match status" value="1"/>
</dbReference>
<dbReference type="PANTHER" id="PTHR46847:SF1">
    <property type="entry name" value="D-ALLOSE-BINDING PERIPLASMIC PROTEIN-RELATED"/>
    <property type="match status" value="1"/>
</dbReference>